<evidence type="ECO:0000313" key="8">
    <source>
        <dbReference type="EMBL" id="AIJ06336.1"/>
    </source>
</evidence>
<dbReference type="AlphaFoldDB" id="A0A076LDN3"/>
<reference evidence="8 9" key="1">
    <citation type="journal article" date="2015" name="Int. J. Syst. Evol. Microbiol.">
        <title>M ethanocaldococcus bathoardescens sp. nov., a hyperthermophilic methanogen isolated from a volcanically active deep-sea hydrothermal vent.</title>
        <authorList>
            <person name="Stewart L.C."/>
            <person name="Jung J.H."/>
            <person name="Kim Y.T."/>
            <person name="Kwon S.W."/>
            <person name="Park C.S."/>
            <person name="Holden J.F."/>
        </authorList>
    </citation>
    <scope>NUCLEOTIDE SEQUENCE [LARGE SCALE GENOMIC DNA]</scope>
    <source>
        <strain evidence="8 9">JH146</strain>
    </source>
</reference>
<dbReference type="KEGG" id="mjh:JH146_1494"/>
<feature type="transmembrane region" description="Helical" evidence="7">
    <location>
        <begin position="73"/>
        <end position="91"/>
    </location>
</feature>
<evidence type="ECO:0000256" key="2">
    <source>
        <dbReference type="ARBA" id="ARBA00009784"/>
    </source>
</evidence>
<sequence>MDFQYFILAFTSIFSILNPFGAVPVFITLTESYPRKERDLVARKTVIYTLAILLVFALFGEWILKFFGISLDAFKIAGGILLLLISLDMVRGKQEAKIHRKEIEAAYEIDEIALMPLATPLLAGPGSITACMVAMAEAPTFGDKFLVVLAILASLGITYLTLLSAESVLDRIGKLGIRILTRMMGLILTAIAVQMVVNGIKGALL</sequence>
<evidence type="ECO:0000256" key="6">
    <source>
        <dbReference type="ARBA" id="ARBA00023136"/>
    </source>
</evidence>
<organism evidence="8 9">
    <name type="scientific">Methanocaldococcus bathoardescens</name>
    <dbReference type="NCBI Taxonomy" id="1301915"/>
    <lineage>
        <taxon>Archaea</taxon>
        <taxon>Methanobacteriati</taxon>
        <taxon>Methanobacteriota</taxon>
        <taxon>Methanomada group</taxon>
        <taxon>Methanococci</taxon>
        <taxon>Methanococcales</taxon>
        <taxon>Methanocaldococcaceae</taxon>
        <taxon>Methanocaldococcus</taxon>
    </lineage>
</organism>
<feature type="transmembrane region" description="Helical" evidence="7">
    <location>
        <begin position="112"/>
        <end position="135"/>
    </location>
</feature>
<dbReference type="GeneID" id="24892126"/>
<dbReference type="PANTHER" id="PTHR33508:SF1">
    <property type="entry name" value="UPF0056 MEMBRANE PROTEIN YHCE"/>
    <property type="match status" value="1"/>
</dbReference>
<keyword evidence="3" id="KW-1003">Cell membrane</keyword>
<evidence type="ECO:0000256" key="5">
    <source>
        <dbReference type="ARBA" id="ARBA00022989"/>
    </source>
</evidence>
<accession>A0A076LDN3</accession>
<dbReference type="InterPro" id="IPR002771">
    <property type="entry name" value="Multi_antbiot-R_MarC"/>
</dbReference>
<dbReference type="NCBIfam" id="TIGR00427">
    <property type="entry name" value="NAAT family transporter"/>
    <property type="match status" value="1"/>
</dbReference>
<dbReference type="OrthoDB" id="10856at2157"/>
<evidence type="ECO:0000256" key="7">
    <source>
        <dbReference type="RuleBase" id="RU362048"/>
    </source>
</evidence>
<evidence type="ECO:0000256" key="3">
    <source>
        <dbReference type="ARBA" id="ARBA00022475"/>
    </source>
</evidence>
<protein>
    <recommendedName>
        <fullName evidence="7">UPF0056 membrane protein</fullName>
    </recommendedName>
</protein>
<keyword evidence="5 7" id="KW-1133">Transmembrane helix</keyword>
<name>A0A076LDN3_9EURY</name>
<dbReference type="PANTHER" id="PTHR33508">
    <property type="entry name" value="UPF0056 MEMBRANE PROTEIN YHCE"/>
    <property type="match status" value="1"/>
</dbReference>
<gene>
    <name evidence="8" type="ORF">JH146_1494</name>
</gene>
<dbReference type="GO" id="GO:0005886">
    <property type="term" value="C:plasma membrane"/>
    <property type="evidence" value="ECO:0007669"/>
    <property type="project" value="UniProtKB-SubCell"/>
</dbReference>
<evidence type="ECO:0000256" key="1">
    <source>
        <dbReference type="ARBA" id="ARBA00004651"/>
    </source>
</evidence>
<comment type="subcellular location">
    <subcellularLocation>
        <location evidence="1 7">Cell membrane</location>
        <topology evidence="1 7">Multi-pass membrane protein</topology>
    </subcellularLocation>
</comment>
<feature type="transmembrane region" description="Helical" evidence="7">
    <location>
        <begin position="141"/>
        <end position="163"/>
    </location>
</feature>
<dbReference type="RefSeq" id="WP_048202418.1">
    <property type="nucleotide sequence ID" value="NZ_CP009149.1"/>
</dbReference>
<dbReference type="EMBL" id="CP009149">
    <property type="protein sequence ID" value="AIJ06336.1"/>
    <property type="molecule type" value="Genomic_DNA"/>
</dbReference>
<dbReference type="HOGENOM" id="CLU_079909_1_0_2"/>
<keyword evidence="9" id="KW-1185">Reference proteome</keyword>
<feature type="transmembrane region" description="Helical" evidence="7">
    <location>
        <begin position="175"/>
        <end position="197"/>
    </location>
</feature>
<dbReference type="STRING" id="1301915.JH146_1494"/>
<feature type="transmembrane region" description="Helical" evidence="7">
    <location>
        <begin position="6"/>
        <end position="27"/>
    </location>
</feature>
<keyword evidence="6 7" id="KW-0472">Membrane</keyword>
<evidence type="ECO:0000313" key="9">
    <source>
        <dbReference type="Proteomes" id="UP000028781"/>
    </source>
</evidence>
<dbReference type="Proteomes" id="UP000028781">
    <property type="component" value="Chromosome"/>
</dbReference>
<keyword evidence="4 7" id="KW-0812">Transmembrane</keyword>
<evidence type="ECO:0000256" key="4">
    <source>
        <dbReference type="ARBA" id="ARBA00022692"/>
    </source>
</evidence>
<proteinExistence type="inferred from homology"/>
<dbReference type="Pfam" id="PF01914">
    <property type="entry name" value="MarC"/>
    <property type="match status" value="1"/>
</dbReference>
<comment type="similarity">
    <text evidence="2 7">Belongs to the UPF0056 (MarC) family.</text>
</comment>
<feature type="transmembrane region" description="Helical" evidence="7">
    <location>
        <begin position="47"/>
        <end position="67"/>
    </location>
</feature>